<sequence length="236" mass="27012">MERGVNFFLLSEWKYAGFLVLHHITRCNGLVEKFNGTLKKILKRLCNEKPKQWHRYISALLFAYRELPQDSTHFAPFESMYGRTVRGPIHILRELWTQDIDEPEVKSSYQPGVSVLVLLLLPTDTDKLVVQWKGPCDIINTVGFNDHKVKVNGKEKAKHANLLKKISLSRDEETSLRVPEVSSQTQDDLNVPSCVAEVGDYEADNGHNQDILTGLRRSTRDWYLATIGRCCGCQVR</sequence>
<comment type="caution">
    <text evidence="1">The sequence shown here is derived from an EMBL/GenBank/DDBJ whole genome shotgun (WGS) entry which is preliminary data.</text>
</comment>
<dbReference type="PANTHER" id="PTHR37984:SF15">
    <property type="entry name" value="INTEGRASE CATALYTIC DOMAIN-CONTAINING PROTEIN"/>
    <property type="match status" value="1"/>
</dbReference>
<accession>A0AAE0ZXY6</accession>
<dbReference type="InterPro" id="IPR050951">
    <property type="entry name" value="Retrovirus_Pol_polyprotein"/>
</dbReference>
<proteinExistence type="predicted"/>
<dbReference type="EMBL" id="JAWDGP010003082">
    <property type="protein sequence ID" value="KAK3777348.1"/>
    <property type="molecule type" value="Genomic_DNA"/>
</dbReference>
<name>A0AAE0ZXY6_9GAST</name>
<dbReference type="Gene3D" id="3.30.420.10">
    <property type="entry name" value="Ribonuclease H-like superfamily/Ribonuclease H"/>
    <property type="match status" value="1"/>
</dbReference>
<dbReference type="PANTHER" id="PTHR37984">
    <property type="entry name" value="PROTEIN CBG26694"/>
    <property type="match status" value="1"/>
</dbReference>
<dbReference type="InterPro" id="IPR036397">
    <property type="entry name" value="RNaseH_sf"/>
</dbReference>
<organism evidence="1 2">
    <name type="scientific">Elysia crispata</name>
    <name type="common">lettuce slug</name>
    <dbReference type="NCBI Taxonomy" id="231223"/>
    <lineage>
        <taxon>Eukaryota</taxon>
        <taxon>Metazoa</taxon>
        <taxon>Spiralia</taxon>
        <taxon>Lophotrochozoa</taxon>
        <taxon>Mollusca</taxon>
        <taxon>Gastropoda</taxon>
        <taxon>Heterobranchia</taxon>
        <taxon>Euthyneura</taxon>
        <taxon>Panpulmonata</taxon>
        <taxon>Sacoglossa</taxon>
        <taxon>Placobranchoidea</taxon>
        <taxon>Plakobranchidae</taxon>
        <taxon>Elysia</taxon>
    </lineage>
</organism>
<evidence type="ECO:0000313" key="2">
    <source>
        <dbReference type="Proteomes" id="UP001283361"/>
    </source>
</evidence>
<protein>
    <recommendedName>
        <fullName evidence="3">Integrase catalytic domain-containing protein</fullName>
    </recommendedName>
</protein>
<gene>
    <name evidence="1" type="ORF">RRG08_012014</name>
</gene>
<reference evidence="1" key="1">
    <citation type="journal article" date="2023" name="G3 (Bethesda)">
        <title>A reference genome for the long-term kleptoplast-retaining sea slug Elysia crispata morphotype clarki.</title>
        <authorList>
            <person name="Eastman K.E."/>
            <person name="Pendleton A.L."/>
            <person name="Shaikh M.A."/>
            <person name="Suttiyut T."/>
            <person name="Ogas R."/>
            <person name="Tomko P."/>
            <person name="Gavelis G."/>
            <person name="Widhalm J.R."/>
            <person name="Wisecaver J.H."/>
        </authorList>
    </citation>
    <scope>NUCLEOTIDE SEQUENCE</scope>
    <source>
        <strain evidence="1">ECLA1</strain>
    </source>
</reference>
<evidence type="ECO:0000313" key="1">
    <source>
        <dbReference type="EMBL" id="KAK3777348.1"/>
    </source>
</evidence>
<keyword evidence="2" id="KW-1185">Reference proteome</keyword>
<dbReference type="SUPFAM" id="SSF53098">
    <property type="entry name" value="Ribonuclease H-like"/>
    <property type="match status" value="1"/>
</dbReference>
<dbReference type="Proteomes" id="UP001283361">
    <property type="component" value="Unassembled WGS sequence"/>
</dbReference>
<evidence type="ECO:0008006" key="3">
    <source>
        <dbReference type="Google" id="ProtNLM"/>
    </source>
</evidence>
<dbReference type="GO" id="GO:0003676">
    <property type="term" value="F:nucleic acid binding"/>
    <property type="evidence" value="ECO:0007669"/>
    <property type="project" value="InterPro"/>
</dbReference>
<dbReference type="AlphaFoldDB" id="A0AAE0ZXY6"/>
<dbReference type="InterPro" id="IPR012337">
    <property type="entry name" value="RNaseH-like_sf"/>
</dbReference>